<dbReference type="SUPFAM" id="SSF56281">
    <property type="entry name" value="Metallo-hydrolase/oxidoreductase"/>
    <property type="match status" value="1"/>
</dbReference>
<evidence type="ECO:0000313" key="11">
    <source>
        <dbReference type="Proteomes" id="UP001139353"/>
    </source>
</evidence>
<evidence type="ECO:0000256" key="3">
    <source>
        <dbReference type="ARBA" id="ARBA00022723"/>
    </source>
</evidence>
<dbReference type="Pfam" id="PF00581">
    <property type="entry name" value="Rhodanese"/>
    <property type="match status" value="1"/>
</dbReference>
<dbReference type="InterPro" id="IPR001763">
    <property type="entry name" value="Rhodanese-like_dom"/>
</dbReference>
<reference evidence="10" key="1">
    <citation type="submission" date="2021-11" db="EMBL/GenBank/DDBJ databases">
        <title>BS-T2-15 a new species belonging to the Comamonadaceae family isolated from the soil of a French oak forest.</title>
        <authorList>
            <person name="Mieszkin S."/>
            <person name="Alain K."/>
        </authorList>
    </citation>
    <scope>NUCLEOTIDE SEQUENCE</scope>
    <source>
        <strain evidence="10">BS-T2-15</strain>
    </source>
</reference>
<dbReference type="SUPFAM" id="SSF52821">
    <property type="entry name" value="Rhodanese/Cell cycle control phosphatase"/>
    <property type="match status" value="1"/>
</dbReference>
<dbReference type="GO" id="GO:0070813">
    <property type="term" value="P:hydrogen sulfide metabolic process"/>
    <property type="evidence" value="ECO:0007669"/>
    <property type="project" value="TreeGrafter"/>
</dbReference>
<dbReference type="RefSeq" id="WP_275680834.1">
    <property type="nucleotide sequence ID" value="NZ_JAJLJH010000001.1"/>
</dbReference>
<dbReference type="Gene3D" id="3.40.250.10">
    <property type="entry name" value="Rhodanese-like domain"/>
    <property type="match status" value="1"/>
</dbReference>
<proteinExistence type="inferred from homology"/>
<organism evidence="10 11">
    <name type="scientific">Scleromatobacter humisilvae</name>
    <dbReference type="NCBI Taxonomy" id="2897159"/>
    <lineage>
        <taxon>Bacteria</taxon>
        <taxon>Pseudomonadati</taxon>
        <taxon>Pseudomonadota</taxon>
        <taxon>Betaproteobacteria</taxon>
        <taxon>Burkholderiales</taxon>
        <taxon>Sphaerotilaceae</taxon>
        <taxon>Scleromatobacter</taxon>
    </lineage>
</organism>
<dbReference type="PANTHER" id="PTHR43084">
    <property type="entry name" value="PERSULFIDE DIOXYGENASE ETHE1"/>
    <property type="match status" value="1"/>
</dbReference>
<dbReference type="EMBL" id="JAJLJH010000001">
    <property type="protein sequence ID" value="MCK9684812.1"/>
    <property type="molecule type" value="Genomic_DNA"/>
</dbReference>
<dbReference type="SMART" id="SM00849">
    <property type="entry name" value="Lactamase_B"/>
    <property type="match status" value="1"/>
</dbReference>
<dbReference type="InterPro" id="IPR051682">
    <property type="entry name" value="Mito_Persulfide_Diox"/>
</dbReference>
<evidence type="ECO:0000256" key="7">
    <source>
        <dbReference type="ARBA" id="ARBA00023002"/>
    </source>
</evidence>
<feature type="domain" description="Rhodanese" evidence="9">
    <location>
        <begin position="268"/>
        <end position="358"/>
    </location>
</feature>
<gene>
    <name evidence="10" type="ORF">LPC04_03730</name>
</gene>
<keyword evidence="6" id="KW-0007">Acetylation</keyword>
<dbReference type="GO" id="GO:0006749">
    <property type="term" value="P:glutathione metabolic process"/>
    <property type="evidence" value="ECO:0007669"/>
    <property type="project" value="InterPro"/>
</dbReference>
<dbReference type="GO" id="GO:0050313">
    <property type="term" value="F:sulfur dioxygenase activity"/>
    <property type="evidence" value="ECO:0007669"/>
    <property type="project" value="InterPro"/>
</dbReference>
<dbReference type="InterPro" id="IPR044528">
    <property type="entry name" value="POD-like_MBL-fold"/>
</dbReference>
<evidence type="ECO:0000313" key="10">
    <source>
        <dbReference type="EMBL" id="MCK9684812.1"/>
    </source>
</evidence>
<dbReference type="Gene3D" id="3.60.15.10">
    <property type="entry name" value="Ribonuclease Z/Hydroxyacylglutathione hydrolase-like"/>
    <property type="match status" value="1"/>
</dbReference>
<evidence type="ECO:0000256" key="4">
    <source>
        <dbReference type="ARBA" id="ARBA00022946"/>
    </source>
</evidence>
<keyword evidence="7" id="KW-0560">Oxidoreductase</keyword>
<evidence type="ECO:0000259" key="9">
    <source>
        <dbReference type="PROSITE" id="PS50206"/>
    </source>
</evidence>
<keyword evidence="4" id="KW-0809">Transit peptide</keyword>
<evidence type="ECO:0000256" key="5">
    <source>
        <dbReference type="ARBA" id="ARBA00022964"/>
    </source>
</evidence>
<evidence type="ECO:0000256" key="2">
    <source>
        <dbReference type="ARBA" id="ARBA00006759"/>
    </source>
</evidence>
<sequence>MFGDLVFRQLFDAASSTYTYLLGCPRTRQAVIIDTVFEQHLRDRALVEELGLTLVAALDTHCHADHVTGAWLMQQATGCRIGISARYGDEMRGADLRLDGGDRVVFGQHRLDVRATPGHTGGCLTFVDGDRRMAFTGDCLLIRGAGRCDFQQGHAGTLYRSITQQIFSLPDECLVFPGHDYSGRTMSSVGEERRHNPRIGGHADERDFVGFMENLHLPHPKQLAVALPANQRSGRPEDGAAPRVADWAPVRQTYAGLIEIEPDWVSEHLDDVLLLDVRQPEEMDERLGRIASARLLPLSELKARLDSLPRDKPVVAVCHAGMRSGQATVLLKQGGFTRVANLRGGMLTWHQMGLPVVRGAAT</sequence>
<accession>A0A9X2BXX3</accession>
<dbReference type="PANTHER" id="PTHR43084:SF1">
    <property type="entry name" value="PERSULFIDE DIOXYGENASE ETHE1, MITOCHONDRIAL"/>
    <property type="match status" value="1"/>
</dbReference>
<evidence type="ECO:0000256" key="1">
    <source>
        <dbReference type="ARBA" id="ARBA00001954"/>
    </source>
</evidence>
<protein>
    <submittedName>
        <fullName evidence="10">MBL fold metallo-hydrolase</fullName>
    </submittedName>
</protein>
<dbReference type="Proteomes" id="UP001139353">
    <property type="component" value="Unassembled WGS sequence"/>
</dbReference>
<keyword evidence="11" id="KW-1185">Reference proteome</keyword>
<evidence type="ECO:0000256" key="8">
    <source>
        <dbReference type="ARBA" id="ARBA00023004"/>
    </source>
</evidence>
<name>A0A9X2BXX3_9BURK</name>
<keyword evidence="8" id="KW-0408">Iron</keyword>
<dbReference type="GO" id="GO:0046872">
    <property type="term" value="F:metal ion binding"/>
    <property type="evidence" value="ECO:0007669"/>
    <property type="project" value="UniProtKB-KW"/>
</dbReference>
<dbReference type="InterPro" id="IPR001279">
    <property type="entry name" value="Metallo-B-lactamas"/>
</dbReference>
<comment type="caution">
    <text evidence="10">The sequence shown here is derived from an EMBL/GenBank/DDBJ whole genome shotgun (WGS) entry which is preliminary data.</text>
</comment>
<dbReference type="Pfam" id="PF00753">
    <property type="entry name" value="Lactamase_B"/>
    <property type="match status" value="1"/>
</dbReference>
<comment type="similarity">
    <text evidence="2">Belongs to the metallo-beta-lactamase superfamily. Glyoxalase II family.</text>
</comment>
<keyword evidence="3" id="KW-0479">Metal-binding</keyword>
<evidence type="ECO:0000256" key="6">
    <source>
        <dbReference type="ARBA" id="ARBA00022990"/>
    </source>
</evidence>
<dbReference type="InterPro" id="IPR036873">
    <property type="entry name" value="Rhodanese-like_dom_sf"/>
</dbReference>
<dbReference type="SMART" id="SM00450">
    <property type="entry name" value="RHOD"/>
    <property type="match status" value="1"/>
</dbReference>
<dbReference type="CDD" id="cd07724">
    <property type="entry name" value="POD-like_MBL-fold"/>
    <property type="match status" value="1"/>
</dbReference>
<dbReference type="FunFam" id="3.60.15.10:FF:000013">
    <property type="entry name" value="Persulfide dioxygenase ETHE1, mitochondrial"/>
    <property type="match status" value="1"/>
</dbReference>
<dbReference type="InterPro" id="IPR036866">
    <property type="entry name" value="RibonucZ/Hydroxyglut_hydro"/>
</dbReference>
<dbReference type="PROSITE" id="PS50206">
    <property type="entry name" value="RHODANESE_3"/>
    <property type="match status" value="1"/>
</dbReference>
<comment type="cofactor">
    <cofactor evidence="1">
        <name>Fe(2+)</name>
        <dbReference type="ChEBI" id="CHEBI:29033"/>
    </cofactor>
</comment>
<dbReference type="AlphaFoldDB" id="A0A9X2BXX3"/>
<keyword evidence="5" id="KW-0223">Dioxygenase</keyword>
<dbReference type="CDD" id="cd00158">
    <property type="entry name" value="RHOD"/>
    <property type="match status" value="1"/>
</dbReference>